<gene>
    <name evidence="2" type="ORF">PMAYCL1PPCAC_00598</name>
</gene>
<feature type="non-terminal residue" evidence="2">
    <location>
        <position position="1"/>
    </location>
</feature>
<dbReference type="Proteomes" id="UP001328107">
    <property type="component" value="Unassembled WGS sequence"/>
</dbReference>
<accession>A0AAN4Z1V4</accession>
<reference evidence="3" key="1">
    <citation type="submission" date="2022-10" db="EMBL/GenBank/DDBJ databases">
        <title>Genome assembly of Pristionchus species.</title>
        <authorList>
            <person name="Yoshida K."/>
            <person name="Sommer R.J."/>
        </authorList>
    </citation>
    <scope>NUCLEOTIDE SEQUENCE [LARGE SCALE GENOMIC DNA]</scope>
    <source>
        <strain evidence="3">RS5460</strain>
    </source>
</reference>
<feature type="region of interest" description="Disordered" evidence="1">
    <location>
        <begin position="46"/>
        <end position="73"/>
    </location>
</feature>
<organism evidence="2 3">
    <name type="scientific">Pristionchus mayeri</name>
    <dbReference type="NCBI Taxonomy" id="1317129"/>
    <lineage>
        <taxon>Eukaryota</taxon>
        <taxon>Metazoa</taxon>
        <taxon>Ecdysozoa</taxon>
        <taxon>Nematoda</taxon>
        <taxon>Chromadorea</taxon>
        <taxon>Rhabditida</taxon>
        <taxon>Rhabditina</taxon>
        <taxon>Diplogasteromorpha</taxon>
        <taxon>Diplogasteroidea</taxon>
        <taxon>Neodiplogasteridae</taxon>
        <taxon>Pristionchus</taxon>
    </lineage>
</organism>
<keyword evidence="3" id="KW-1185">Reference proteome</keyword>
<comment type="caution">
    <text evidence="2">The sequence shown here is derived from an EMBL/GenBank/DDBJ whole genome shotgun (WGS) entry which is preliminary data.</text>
</comment>
<evidence type="ECO:0000313" key="3">
    <source>
        <dbReference type="Proteomes" id="UP001328107"/>
    </source>
</evidence>
<name>A0AAN4Z1V4_9BILA</name>
<dbReference type="EMBL" id="BTRK01000001">
    <property type="protein sequence ID" value="GMR30403.1"/>
    <property type="molecule type" value="Genomic_DNA"/>
</dbReference>
<proteinExistence type="predicted"/>
<protein>
    <submittedName>
        <fullName evidence="2">Uncharacterized protein</fullName>
    </submittedName>
</protein>
<evidence type="ECO:0000313" key="2">
    <source>
        <dbReference type="EMBL" id="GMR30403.1"/>
    </source>
</evidence>
<dbReference type="AlphaFoldDB" id="A0AAN4Z1V4"/>
<evidence type="ECO:0000256" key="1">
    <source>
        <dbReference type="SAM" id="MobiDB-lite"/>
    </source>
</evidence>
<feature type="compositionally biased region" description="Basic and acidic residues" evidence="1">
    <location>
        <begin position="51"/>
        <end position="63"/>
    </location>
</feature>
<sequence>HLILELQSVGIPRENRQSTIKNLCRCTPIPTISLCLEINEACPTTSSQAPRKLDLTEQRVERRQRLRSMPSPR</sequence>